<comment type="similarity">
    <text evidence="1">Belongs to the hemerythrin family.</text>
</comment>
<dbReference type="Pfam" id="PF01814">
    <property type="entry name" value="Hemerythrin"/>
    <property type="match status" value="1"/>
</dbReference>
<reference evidence="6" key="1">
    <citation type="submission" date="2011-01" db="EMBL/GenBank/DDBJ databases">
        <title>Complete sequence of chromosome of Thermovibrio ammonificans HB-1.</title>
        <authorList>
            <consortium name="US DOE Joint Genome Institute"/>
            <person name="Lucas S."/>
            <person name="Copeland A."/>
            <person name="Lapidus A."/>
            <person name="Cheng J.-F."/>
            <person name="Goodwin L."/>
            <person name="Pitluck S."/>
            <person name="Davenport K."/>
            <person name="Detter J.C."/>
            <person name="Han C."/>
            <person name="Tapia R."/>
            <person name="Land M."/>
            <person name="Hauser L."/>
            <person name="Kyrpides N."/>
            <person name="Ivanova N."/>
            <person name="Ovchinnikova G."/>
            <person name="Vetriani C."/>
            <person name="Woyke T."/>
        </authorList>
    </citation>
    <scope>NUCLEOTIDE SEQUENCE [LARGE SCALE GENOMIC DNA]</scope>
    <source>
        <strain evidence="6">HB-1</strain>
    </source>
</reference>
<proteinExistence type="inferred from homology"/>
<dbReference type="GO" id="GO:0005344">
    <property type="term" value="F:oxygen carrier activity"/>
    <property type="evidence" value="ECO:0007669"/>
    <property type="project" value="UniProtKB-KW"/>
</dbReference>
<dbReference type="PANTHER" id="PTHR37164">
    <property type="entry name" value="BACTERIOHEMERYTHRIN"/>
    <property type="match status" value="1"/>
</dbReference>
<dbReference type="PROSITE" id="PS00550">
    <property type="entry name" value="HEMERYTHRINS"/>
    <property type="match status" value="1"/>
</dbReference>
<evidence type="ECO:0000256" key="3">
    <source>
        <dbReference type="ARBA" id="ARBA00022723"/>
    </source>
</evidence>
<dbReference type="InterPro" id="IPR012312">
    <property type="entry name" value="Hemerythrin-like"/>
</dbReference>
<dbReference type="SUPFAM" id="SSF47188">
    <property type="entry name" value="Hemerythrin-like"/>
    <property type="match status" value="1"/>
</dbReference>
<evidence type="ECO:0000256" key="2">
    <source>
        <dbReference type="ARBA" id="ARBA00022621"/>
    </source>
</evidence>
<dbReference type="PANTHER" id="PTHR37164:SF1">
    <property type="entry name" value="BACTERIOHEMERYTHRIN"/>
    <property type="match status" value="1"/>
</dbReference>
<evidence type="ECO:0000259" key="5">
    <source>
        <dbReference type="Pfam" id="PF01814"/>
    </source>
</evidence>
<dbReference type="AlphaFoldDB" id="E8T4V2"/>
<dbReference type="RefSeq" id="WP_013537150.1">
    <property type="nucleotide sequence ID" value="NC_014926.1"/>
</dbReference>
<dbReference type="InterPro" id="IPR035938">
    <property type="entry name" value="Hemerythrin-like_sf"/>
</dbReference>
<dbReference type="GO" id="GO:0046872">
    <property type="term" value="F:metal ion binding"/>
    <property type="evidence" value="ECO:0007669"/>
    <property type="project" value="UniProtKB-KW"/>
</dbReference>
<dbReference type="EMBL" id="CP002444">
    <property type="protein sequence ID" value="ADU96364.1"/>
    <property type="molecule type" value="Genomic_DNA"/>
</dbReference>
<dbReference type="InterPro" id="IPR050669">
    <property type="entry name" value="Hemerythrin"/>
</dbReference>
<evidence type="ECO:0000313" key="7">
    <source>
        <dbReference type="Proteomes" id="UP000006362"/>
    </source>
</evidence>
<organism evidence="6 7">
    <name type="scientific">Thermovibrio ammonificans (strain DSM 15698 / JCM 12110 / HB-1)</name>
    <dbReference type="NCBI Taxonomy" id="648996"/>
    <lineage>
        <taxon>Bacteria</taxon>
        <taxon>Pseudomonadati</taxon>
        <taxon>Aquificota</taxon>
        <taxon>Aquificia</taxon>
        <taxon>Desulfurobacteriales</taxon>
        <taxon>Desulfurobacteriaceae</taxon>
        <taxon>Thermovibrio</taxon>
    </lineage>
</organism>
<keyword evidence="3" id="KW-0479">Metal-binding</keyword>
<keyword evidence="4" id="KW-0408">Iron</keyword>
<sequence>MGALIEPKDLPLTAYEGMNAVHLRELGILNRLYSALGGEADDSEVEKLFREFIEDVENHFSYEEELMKLTYFFAFDCHHGEHNRVRQELKEVFNRWLKTKDRKAALNYFESTFKPWIVEHINTMDTVTAQWVAKSLFNIGGALPG</sequence>
<dbReference type="NCBIfam" id="TIGR02481">
    <property type="entry name" value="hemeryth_dom"/>
    <property type="match status" value="1"/>
</dbReference>
<dbReference type="KEGG" id="tam:Theam_0391"/>
<accession>E8T4V2</accession>
<dbReference type="InterPro" id="IPR012827">
    <property type="entry name" value="Hemerythrin_metal-bd"/>
</dbReference>
<keyword evidence="2" id="KW-0561">Oxygen transport</keyword>
<protein>
    <submittedName>
        <fullName evidence="6">Hemerythrin-like metal-binding protein</fullName>
    </submittedName>
</protein>
<dbReference type="Gene3D" id="1.20.120.50">
    <property type="entry name" value="Hemerythrin-like"/>
    <property type="match status" value="1"/>
</dbReference>
<name>E8T4V2_THEA1</name>
<dbReference type="HOGENOM" id="CLU_086902_1_3_0"/>
<dbReference type="InterPro" id="IPR016131">
    <property type="entry name" value="Haemerythrin_Fe_BS"/>
</dbReference>
<keyword evidence="7" id="KW-1185">Reference proteome</keyword>
<evidence type="ECO:0000313" key="6">
    <source>
        <dbReference type="EMBL" id="ADU96364.1"/>
    </source>
</evidence>
<dbReference type="OrthoDB" id="9774644at2"/>
<dbReference type="Proteomes" id="UP000006362">
    <property type="component" value="Chromosome"/>
</dbReference>
<evidence type="ECO:0000256" key="4">
    <source>
        <dbReference type="ARBA" id="ARBA00023004"/>
    </source>
</evidence>
<evidence type="ECO:0000256" key="1">
    <source>
        <dbReference type="ARBA" id="ARBA00010587"/>
    </source>
</evidence>
<dbReference type="CDD" id="cd12107">
    <property type="entry name" value="Hemerythrin"/>
    <property type="match status" value="1"/>
</dbReference>
<gene>
    <name evidence="6" type="ordered locus">Theam_0391</name>
</gene>
<keyword evidence="2" id="KW-0813">Transport</keyword>
<feature type="domain" description="Hemerythrin-like" evidence="5">
    <location>
        <begin position="15"/>
        <end position="127"/>
    </location>
</feature>
<dbReference type="eggNOG" id="COG2703">
    <property type="taxonomic scope" value="Bacteria"/>
</dbReference>
<dbReference type="STRING" id="648996.Theam_0391"/>